<protein>
    <submittedName>
        <fullName evidence="2">Uncharacterized protein</fullName>
    </submittedName>
</protein>
<evidence type="ECO:0000313" key="2">
    <source>
        <dbReference type="EMBL" id="OAY85919.1"/>
    </source>
</evidence>
<feature type="compositionally biased region" description="Basic and acidic residues" evidence="1">
    <location>
        <begin position="17"/>
        <end position="32"/>
    </location>
</feature>
<name>A0A199W9D2_ANACO</name>
<proteinExistence type="predicted"/>
<accession>A0A199W9D2</accession>
<reference evidence="2 3" key="1">
    <citation type="journal article" date="2016" name="DNA Res.">
        <title>The draft genome of MD-2 pineapple using hybrid error correction of long reads.</title>
        <authorList>
            <person name="Redwan R.M."/>
            <person name="Saidin A."/>
            <person name="Kumar S.V."/>
        </authorList>
    </citation>
    <scope>NUCLEOTIDE SEQUENCE [LARGE SCALE GENOMIC DNA]</scope>
    <source>
        <strain evidence="3">cv. MD2</strain>
        <tissue evidence="2">Leaf</tissue>
    </source>
</reference>
<dbReference type="AlphaFoldDB" id="A0A199W9D2"/>
<dbReference type="EMBL" id="LSRQ01000025">
    <property type="protein sequence ID" value="OAY85919.1"/>
    <property type="molecule type" value="Genomic_DNA"/>
</dbReference>
<gene>
    <name evidence="2" type="ORF">ACMD2_11601</name>
</gene>
<feature type="region of interest" description="Disordered" evidence="1">
    <location>
        <begin position="1"/>
        <end position="32"/>
    </location>
</feature>
<dbReference type="Proteomes" id="UP000092600">
    <property type="component" value="Unassembled WGS sequence"/>
</dbReference>
<evidence type="ECO:0000256" key="1">
    <source>
        <dbReference type="SAM" id="MobiDB-lite"/>
    </source>
</evidence>
<organism evidence="2 3">
    <name type="scientific">Ananas comosus</name>
    <name type="common">Pineapple</name>
    <name type="synonym">Ananas ananas</name>
    <dbReference type="NCBI Taxonomy" id="4615"/>
    <lineage>
        <taxon>Eukaryota</taxon>
        <taxon>Viridiplantae</taxon>
        <taxon>Streptophyta</taxon>
        <taxon>Embryophyta</taxon>
        <taxon>Tracheophyta</taxon>
        <taxon>Spermatophyta</taxon>
        <taxon>Magnoliopsida</taxon>
        <taxon>Liliopsida</taxon>
        <taxon>Poales</taxon>
        <taxon>Bromeliaceae</taxon>
        <taxon>Bromelioideae</taxon>
        <taxon>Ananas</taxon>
    </lineage>
</organism>
<evidence type="ECO:0000313" key="3">
    <source>
        <dbReference type="Proteomes" id="UP000092600"/>
    </source>
</evidence>
<comment type="caution">
    <text evidence="2">The sequence shown here is derived from an EMBL/GenBank/DDBJ whole genome shotgun (WGS) entry which is preliminary data.</text>
</comment>
<sequence length="86" mass="9288">MGTGHWALGSGHTVGADGKRGRLDAGGDTCPRSDVRRHVREARTAAHNKESPFVTGVDLAGRKNGVNGSYKHVYKQKFSNSDLNIR</sequence>